<feature type="transmembrane region" description="Helical" evidence="5">
    <location>
        <begin position="107"/>
        <end position="131"/>
    </location>
</feature>
<feature type="transmembrane region" description="Helical" evidence="5">
    <location>
        <begin position="229"/>
        <end position="249"/>
    </location>
</feature>
<accession>A0ABV3S532</accession>
<keyword evidence="3 5" id="KW-1133">Transmembrane helix</keyword>
<keyword evidence="4 5" id="KW-0472">Membrane</keyword>
<reference evidence="7 8" key="1">
    <citation type="submission" date="2024-07" db="EMBL/GenBank/DDBJ databases">
        <authorList>
            <person name="Yun M."/>
        </authorList>
    </citation>
    <scope>NUCLEOTIDE SEQUENCE [LARGE SCALE GENOMIC DNA]</scope>
    <source>
        <strain evidence="7 8">MS01</strain>
    </source>
</reference>
<feature type="transmembrane region" description="Helical" evidence="5">
    <location>
        <begin position="21"/>
        <end position="42"/>
    </location>
</feature>
<dbReference type="RefSeq" id="WP_367975360.1">
    <property type="nucleotide sequence ID" value="NZ_JBFPEQ010000001.1"/>
</dbReference>
<comment type="caution">
    <text evidence="7">The sequence shown here is derived from an EMBL/GenBank/DDBJ whole genome shotgun (WGS) entry which is preliminary data.</text>
</comment>
<dbReference type="Proteomes" id="UP001556617">
    <property type="component" value="Unassembled WGS sequence"/>
</dbReference>
<feature type="transmembrane region" description="Helical" evidence="5">
    <location>
        <begin position="143"/>
        <end position="169"/>
    </location>
</feature>
<feature type="transmembrane region" description="Helical" evidence="5">
    <location>
        <begin position="197"/>
        <end position="217"/>
    </location>
</feature>
<evidence type="ECO:0000256" key="2">
    <source>
        <dbReference type="ARBA" id="ARBA00022692"/>
    </source>
</evidence>
<organism evidence="7 8">
    <name type="scientific">Leuconostoc aquikimchii</name>
    <dbReference type="NCBI Taxonomy" id="3236804"/>
    <lineage>
        <taxon>Bacteria</taxon>
        <taxon>Bacillati</taxon>
        <taxon>Bacillota</taxon>
        <taxon>Bacilli</taxon>
        <taxon>Lactobacillales</taxon>
        <taxon>Lactobacillaceae</taxon>
        <taxon>Leuconostoc</taxon>
    </lineage>
</organism>
<evidence type="ECO:0000256" key="4">
    <source>
        <dbReference type="ARBA" id="ARBA00023136"/>
    </source>
</evidence>
<dbReference type="InterPro" id="IPR047817">
    <property type="entry name" value="ABC2_TM_bact-type"/>
</dbReference>
<keyword evidence="2 5" id="KW-0812">Transmembrane</keyword>
<evidence type="ECO:0000313" key="8">
    <source>
        <dbReference type="Proteomes" id="UP001556617"/>
    </source>
</evidence>
<feature type="transmembrane region" description="Helical" evidence="5">
    <location>
        <begin position="62"/>
        <end position="86"/>
    </location>
</feature>
<dbReference type="PANTHER" id="PTHR43229">
    <property type="entry name" value="NODULATION PROTEIN J"/>
    <property type="match status" value="1"/>
</dbReference>
<name>A0ABV3S532_9LACO</name>
<proteinExistence type="predicted"/>
<dbReference type="PROSITE" id="PS51012">
    <property type="entry name" value="ABC_TM2"/>
    <property type="match status" value="1"/>
</dbReference>
<dbReference type="PIRSF" id="PIRSF006648">
    <property type="entry name" value="DrrB"/>
    <property type="match status" value="1"/>
</dbReference>
<evidence type="ECO:0000313" key="7">
    <source>
        <dbReference type="EMBL" id="MEX0381558.1"/>
    </source>
</evidence>
<sequence>MIITPFLGELKKQLRNHQRNKIELISTLLWPILILSIMYGTYKSFNVNVLSNIGIQSQADLLLFLVTGALTYNFFWLSVQTAFLMVSERASGTLEIQFLSPANRYALMLGRALGTLIPEVWMFTIFSLFMITVSSRFNGPEFGHLIICFIILIFSSTIWGAFINSLFLISRDATFYFTLFDEPMRFLSGSQIPIQRFPIVFQVVGAIFPATHVLILIRQFLLTGDISGMHVLFFLISLIGTVLGTFLLIRIAERKQQKTGSFNNY</sequence>
<protein>
    <submittedName>
        <fullName evidence="7">ABC transporter permease</fullName>
    </submittedName>
</protein>
<dbReference type="EMBL" id="JBFPER010000001">
    <property type="protein sequence ID" value="MEX0381558.1"/>
    <property type="molecule type" value="Genomic_DNA"/>
</dbReference>
<evidence type="ECO:0000259" key="6">
    <source>
        <dbReference type="PROSITE" id="PS51012"/>
    </source>
</evidence>
<dbReference type="Pfam" id="PF12698">
    <property type="entry name" value="ABC2_membrane_3"/>
    <property type="match status" value="1"/>
</dbReference>
<evidence type="ECO:0000256" key="1">
    <source>
        <dbReference type="ARBA" id="ARBA00004141"/>
    </source>
</evidence>
<dbReference type="InterPro" id="IPR013525">
    <property type="entry name" value="ABC2_TM"/>
</dbReference>
<comment type="subcellular location">
    <subcellularLocation>
        <location evidence="1">Membrane</location>
        <topology evidence="1">Multi-pass membrane protein</topology>
    </subcellularLocation>
</comment>
<keyword evidence="8" id="KW-1185">Reference proteome</keyword>
<dbReference type="PANTHER" id="PTHR43229:SF3">
    <property type="entry name" value="ABC-TYPE MULTIDRUG TRANSPORT SYSTEM, PERMEASE COMPONENT"/>
    <property type="match status" value="1"/>
</dbReference>
<evidence type="ECO:0000256" key="3">
    <source>
        <dbReference type="ARBA" id="ARBA00022989"/>
    </source>
</evidence>
<evidence type="ECO:0000256" key="5">
    <source>
        <dbReference type="SAM" id="Phobius"/>
    </source>
</evidence>
<gene>
    <name evidence="7" type="ORF">AB3K24_09485</name>
</gene>
<dbReference type="InterPro" id="IPR051784">
    <property type="entry name" value="Nod_factor_ABC_transporter"/>
</dbReference>
<feature type="domain" description="ABC transmembrane type-2" evidence="6">
    <location>
        <begin position="22"/>
        <end position="251"/>
    </location>
</feature>
<dbReference type="InterPro" id="IPR000412">
    <property type="entry name" value="ABC_2_transport"/>
</dbReference>